<dbReference type="STRING" id="325777.GW15_0221755"/>
<dbReference type="HOGENOM" id="CLU_828876_0_0_6"/>
<proteinExistence type="predicted"/>
<dbReference type="EMBL" id="JPHD02000143">
    <property type="protein sequence ID" value="KGE50384.1"/>
    <property type="molecule type" value="Genomic_DNA"/>
</dbReference>
<protein>
    <submittedName>
        <fullName evidence="1">Uncharacterized protein</fullName>
    </submittedName>
</protein>
<comment type="caution">
    <text evidence="1">The sequence shown here is derived from an EMBL/GenBank/DDBJ whole genome shotgun (WGS) entry which is preliminary data.</text>
</comment>
<dbReference type="AlphaFoldDB" id="A0A098PTH9"/>
<accession>A0A098PTH9</accession>
<evidence type="ECO:0000313" key="1">
    <source>
        <dbReference type="EMBL" id="KGE50384.1"/>
    </source>
</evidence>
<gene>
    <name evidence="1" type="ORF">GW15_0221755</name>
</gene>
<reference evidence="1 2" key="1">
    <citation type="submission" date="2014-09" db="EMBL/GenBank/DDBJ databases">
        <title>A draft genome sequence for Xanthomonas axonopodis pv. vasculorum NCPPB 900.</title>
        <authorList>
            <person name="Harrison J."/>
            <person name="Studholme D.J."/>
        </authorList>
    </citation>
    <scope>NUCLEOTIDE SEQUENCE [LARGE SCALE GENOMIC DNA]</scope>
    <source>
        <strain evidence="1 2">NCPPB 900</strain>
    </source>
</reference>
<evidence type="ECO:0000313" key="2">
    <source>
        <dbReference type="Proteomes" id="UP000028012"/>
    </source>
</evidence>
<sequence>MMIRGLPYEGNVILPVVLLGEGNQVIPFRDVCYRDLWRSDLVSEVDPSAPEQGHAAYYTVLLTSGGADSAYDVDIDVLDYRSAELVGELCDSLHRAEKALMRATARSVDPDQRVMAIQTIEDCARAWLRCNRAVPVTVNAEGAPTQQPLARPRQGRCVDELESSSSTAFWQVRELLPQAVSSLMVNLVDREDAKMFDFLHEQLITVREFGLTLRPWVMGGAQGEPPLSRSFYEALNVDPQPWAIPAFDLKPEAWLVALRERGFDFDPASTSIEDDLVDLRNEDGEAVVGRRLASRIAWSVDHFCARHNLTREDLQLVARETMPAAADAASMGMKQ</sequence>
<dbReference type="Proteomes" id="UP000028012">
    <property type="component" value="Unassembled WGS sequence"/>
</dbReference>
<organism evidence="1 2">
    <name type="scientific">Xanthomonas axonopodis pv. vasculorum</name>
    <dbReference type="NCBI Taxonomy" id="325777"/>
    <lineage>
        <taxon>Bacteria</taxon>
        <taxon>Pseudomonadati</taxon>
        <taxon>Pseudomonadota</taxon>
        <taxon>Gammaproteobacteria</taxon>
        <taxon>Lysobacterales</taxon>
        <taxon>Lysobacteraceae</taxon>
        <taxon>Xanthomonas</taxon>
    </lineage>
</organism>
<name>A0A098PTH9_9XANT</name>